<sequence>MASMNIHGGGDGTCALIDVELYRLLVAGDVEGFNRVVSSRQVDVLELRCASDKNTVLHIASSSGKVELVNDIHIQWPELMVHGNSKGDLPIHSALKTGNTALHIALQLSDEEQRIRLASELVDLYPPASYAMNNEGICPLYLTIKNEHEGIVQHMLQKLHPFKQDSLSYLTEGQPILHVAVSARGTEMLENLLSYDDEKLINVVDKEGRTALSEAAFQGYLDKVQIFHTRVLHTALMSNTDKSFPIHQAVLGGHINIIKILISTRFFLDARGQNILHLATSKGDPKLVSCVLSLPDVDSLINQIDNDGNTPLHLATLAKHIEVVEILIQDEGVNVGLLNKEGLMAYDLAKKLVGVDDADKDQVQKLHLMLERATYEKLFPIDEKLYLHLFNQEIYRVLQMVSVRRLRLKDLLDIEDGSNVLHVAAWMNQPLVIVDLLVGYNCTTLMYQANKKGDLPIHSAVKVGKLGSIQALLERSNIPANLVCERPNMDGNTALHIALLNNQRKIAEYLYNQCPQAAYCLNKDKICPLFLFIKKWSYSENKLITSMIQGIKDNVRLQNHMKGAKSIVHVAILARNTAILERIIDTAPGLLDSLDSEGRSPLSYAALRGHVEGVKLLLEKCPSFEF</sequence>
<dbReference type="InterPro" id="IPR036770">
    <property type="entry name" value="Ankyrin_rpt-contain_sf"/>
</dbReference>
<dbReference type="Gene3D" id="1.25.40.20">
    <property type="entry name" value="Ankyrin repeat-containing domain"/>
    <property type="match status" value="4"/>
</dbReference>
<feature type="repeat" description="ANK" evidence="1">
    <location>
        <begin position="307"/>
        <end position="329"/>
    </location>
</feature>
<dbReference type="Proteomes" id="UP000596660">
    <property type="component" value="Unplaced"/>
</dbReference>
<dbReference type="Pfam" id="PF12796">
    <property type="entry name" value="Ank_2"/>
    <property type="match status" value="4"/>
</dbReference>
<reference evidence="2" key="2">
    <citation type="submission" date="2021-03" db="UniProtKB">
        <authorList>
            <consortium name="EnsemblPlants"/>
        </authorList>
    </citation>
    <scope>IDENTIFICATION</scope>
</reference>
<keyword evidence="1" id="KW-0040">ANK repeat</keyword>
<dbReference type="PANTHER" id="PTHR24121">
    <property type="entry name" value="NO MECHANORECEPTOR POTENTIAL C, ISOFORM D-RELATED"/>
    <property type="match status" value="1"/>
</dbReference>
<keyword evidence="3" id="KW-1185">Reference proteome</keyword>
<dbReference type="PANTHER" id="PTHR24121:SF23">
    <property type="entry name" value="NO MECHANORECEPTOR POTENTIAL C, ISOFORM H"/>
    <property type="match status" value="1"/>
</dbReference>
<evidence type="ECO:0000256" key="1">
    <source>
        <dbReference type="PROSITE-ProRule" id="PRU00023"/>
    </source>
</evidence>
<reference evidence="2" key="1">
    <citation type="journal article" date="2017" name="Nature">
        <title>The genome of Chenopodium quinoa.</title>
        <authorList>
            <person name="Jarvis D.E."/>
            <person name="Ho Y.S."/>
            <person name="Lightfoot D.J."/>
            <person name="Schmoeckel S.M."/>
            <person name="Li B."/>
            <person name="Borm T.J.A."/>
            <person name="Ohyanagi H."/>
            <person name="Mineta K."/>
            <person name="Michell C.T."/>
            <person name="Saber N."/>
            <person name="Kharbatia N.M."/>
            <person name="Rupper R.R."/>
            <person name="Sharp A.R."/>
            <person name="Dally N."/>
            <person name="Boughton B.A."/>
            <person name="Woo Y.H."/>
            <person name="Gao G."/>
            <person name="Schijlen E.G.W.M."/>
            <person name="Guo X."/>
            <person name="Momin A.A."/>
            <person name="Negrao S."/>
            <person name="Al-Babili S."/>
            <person name="Gehring C."/>
            <person name="Roessner U."/>
            <person name="Jung C."/>
            <person name="Murphy K."/>
            <person name="Arold S.T."/>
            <person name="Gojobori T."/>
            <person name="van der Linden C.G."/>
            <person name="van Loo E.N."/>
            <person name="Jellen E.N."/>
            <person name="Maughan P.J."/>
            <person name="Tester M."/>
        </authorList>
    </citation>
    <scope>NUCLEOTIDE SEQUENCE [LARGE SCALE GENOMIC DNA]</scope>
    <source>
        <strain evidence="2">cv. PI 614886</strain>
    </source>
</reference>
<dbReference type="OMA" id="TIKNEHE"/>
<organism evidence="2 3">
    <name type="scientific">Chenopodium quinoa</name>
    <name type="common">Quinoa</name>
    <dbReference type="NCBI Taxonomy" id="63459"/>
    <lineage>
        <taxon>Eukaryota</taxon>
        <taxon>Viridiplantae</taxon>
        <taxon>Streptophyta</taxon>
        <taxon>Embryophyta</taxon>
        <taxon>Tracheophyta</taxon>
        <taxon>Spermatophyta</taxon>
        <taxon>Magnoliopsida</taxon>
        <taxon>eudicotyledons</taxon>
        <taxon>Gunneridae</taxon>
        <taxon>Pentapetalae</taxon>
        <taxon>Caryophyllales</taxon>
        <taxon>Chenopodiaceae</taxon>
        <taxon>Chenopodioideae</taxon>
        <taxon>Atripliceae</taxon>
        <taxon>Chenopodium</taxon>
    </lineage>
</organism>
<accession>A0A803MN29</accession>
<evidence type="ECO:0000313" key="3">
    <source>
        <dbReference type="Proteomes" id="UP000596660"/>
    </source>
</evidence>
<name>A0A803MN29_CHEQI</name>
<evidence type="ECO:0000313" key="2">
    <source>
        <dbReference type="EnsemblPlants" id="AUR62032680-RA:cds"/>
    </source>
</evidence>
<dbReference type="PROSITE" id="PS50297">
    <property type="entry name" value="ANK_REP_REGION"/>
    <property type="match status" value="2"/>
</dbReference>
<dbReference type="Gramene" id="AUR62032680-RA">
    <property type="protein sequence ID" value="AUR62032680-RA:cds"/>
    <property type="gene ID" value="AUR62032680"/>
</dbReference>
<dbReference type="InterPro" id="IPR002110">
    <property type="entry name" value="Ankyrin_rpt"/>
</dbReference>
<dbReference type="SMART" id="SM00248">
    <property type="entry name" value="ANK"/>
    <property type="match status" value="13"/>
</dbReference>
<proteinExistence type="predicted"/>
<dbReference type="PROSITE" id="PS50088">
    <property type="entry name" value="ANK_REPEAT"/>
    <property type="match status" value="2"/>
</dbReference>
<protein>
    <submittedName>
        <fullName evidence="2">Uncharacterized protein</fullName>
    </submittedName>
</protein>
<dbReference type="EnsemblPlants" id="AUR62032680-RA">
    <property type="protein sequence ID" value="AUR62032680-RA:cds"/>
    <property type="gene ID" value="AUR62032680"/>
</dbReference>
<dbReference type="SUPFAM" id="SSF48403">
    <property type="entry name" value="Ankyrin repeat"/>
    <property type="match status" value="2"/>
</dbReference>
<dbReference type="AlphaFoldDB" id="A0A803MN29"/>
<feature type="repeat" description="ANK" evidence="1">
    <location>
        <begin position="597"/>
        <end position="626"/>
    </location>
</feature>